<evidence type="ECO:0000259" key="1">
    <source>
        <dbReference type="Pfam" id="PF06985"/>
    </source>
</evidence>
<protein>
    <recommendedName>
        <fullName evidence="1">Heterokaryon incompatibility domain-containing protein</fullName>
    </recommendedName>
</protein>
<evidence type="ECO:0000313" key="3">
    <source>
        <dbReference type="Proteomes" id="UP000014480"/>
    </source>
</evidence>
<comment type="caution">
    <text evidence="2">The sequence shown here is derived from an EMBL/GenBank/DDBJ whole genome shotgun (WGS) entry which is preliminary data.</text>
</comment>
<dbReference type="STRING" id="1213857.A0A484FKM5"/>
<dbReference type="PANTHER" id="PTHR33112:SF1">
    <property type="entry name" value="HETEROKARYON INCOMPATIBILITY DOMAIN-CONTAINING PROTEIN"/>
    <property type="match status" value="1"/>
</dbReference>
<keyword evidence="3" id="KW-1185">Reference proteome</keyword>
<dbReference type="AlphaFoldDB" id="A0A484FKM5"/>
<gene>
    <name evidence="2" type="ORF">Cob_v008613</name>
</gene>
<evidence type="ECO:0000313" key="2">
    <source>
        <dbReference type="EMBL" id="TDZ18418.1"/>
    </source>
</evidence>
<dbReference type="Proteomes" id="UP000014480">
    <property type="component" value="Unassembled WGS sequence"/>
</dbReference>
<dbReference type="EMBL" id="AMCV02000023">
    <property type="protein sequence ID" value="TDZ18418.1"/>
    <property type="molecule type" value="Genomic_DNA"/>
</dbReference>
<name>A0A484FKM5_COLOR</name>
<organism evidence="2 3">
    <name type="scientific">Colletotrichum orbiculare (strain 104-T / ATCC 96160 / CBS 514.97 / LARS 414 / MAFF 240422)</name>
    <name type="common">Cucumber anthracnose fungus</name>
    <name type="synonym">Colletotrichum lagenarium</name>
    <dbReference type="NCBI Taxonomy" id="1213857"/>
    <lineage>
        <taxon>Eukaryota</taxon>
        <taxon>Fungi</taxon>
        <taxon>Dikarya</taxon>
        <taxon>Ascomycota</taxon>
        <taxon>Pezizomycotina</taxon>
        <taxon>Sordariomycetes</taxon>
        <taxon>Hypocreomycetidae</taxon>
        <taxon>Glomerellales</taxon>
        <taxon>Glomerellaceae</taxon>
        <taxon>Colletotrichum</taxon>
        <taxon>Colletotrichum orbiculare species complex</taxon>
    </lineage>
</organism>
<dbReference type="InterPro" id="IPR010730">
    <property type="entry name" value="HET"/>
</dbReference>
<accession>A0A484FKM5</accession>
<reference evidence="3" key="1">
    <citation type="journal article" date="2013" name="New Phytol.">
        <title>Comparative genomic and transcriptomic analyses reveal the hemibiotrophic stage shift of Colletotrichum fungi.</title>
        <authorList>
            <person name="Gan P."/>
            <person name="Ikeda K."/>
            <person name="Irieda H."/>
            <person name="Narusaka M."/>
            <person name="O'Connell R.J."/>
            <person name="Narusaka Y."/>
            <person name="Takano Y."/>
            <person name="Kubo Y."/>
            <person name="Shirasu K."/>
        </authorList>
    </citation>
    <scope>NUCLEOTIDE SEQUENCE [LARGE SCALE GENOMIC DNA]</scope>
    <source>
        <strain evidence="3">104-T / ATCC 96160 / CBS 514.97 / LARS 414 / MAFF 240422</strain>
    </source>
</reference>
<dbReference type="Pfam" id="PF06985">
    <property type="entry name" value="HET"/>
    <property type="match status" value="1"/>
</dbReference>
<dbReference type="OrthoDB" id="5428863at2759"/>
<dbReference type="PANTHER" id="PTHR33112">
    <property type="entry name" value="DOMAIN PROTEIN, PUTATIVE-RELATED"/>
    <property type="match status" value="1"/>
</dbReference>
<reference evidence="3" key="2">
    <citation type="journal article" date="2019" name="Mol. Plant Microbe Interact.">
        <title>Genome sequence resources for four phytopathogenic fungi from the Colletotrichum orbiculare species complex.</title>
        <authorList>
            <person name="Gan P."/>
            <person name="Tsushima A."/>
            <person name="Narusaka M."/>
            <person name="Narusaka Y."/>
            <person name="Takano Y."/>
            <person name="Kubo Y."/>
            <person name="Shirasu K."/>
        </authorList>
    </citation>
    <scope>GENOME REANNOTATION</scope>
    <source>
        <strain evidence="3">104-T / ATCC 96160 / CBS 514.97 / LARS 414 / MAFF 240422</strain>
    </source>
</reference>
<feature type="domain" description="Heterokaryon incompatibility" evidence="1">
    <location>
        <begin position="295"/>
        <end position="433"/>
    </location>
</feature>
<sequence>MIPIVHHDVGGYDIRSLIPLWLCCGEPEHPKGRDDVATSISTGIARLRRSFVPSVSSRRARHGKSLSLSVTSPSVASYPLSPLPMPRRCETCRNLDLWRDTERLPGHTLATLVDGVRLAQLGTAPDDSDCDLCQILRRLHVDSDDTRSGFHTLELRAFPLVPHIAWWAHRRNLWNGDKQYIFEPDDLTDFFLAVVPSEFTHAGDKDKSRLEKLISEQGLVMWHREIQRNTRLFSPRVVTATFDRQVVMEWLNCCKERHPGCHCGLGASPNLKLIDCFSQKVVAVDSLGAEEAPPYVALSYVWGKSNSAFAEPAVTDLMLSKKVPQVVQDSMKVTMALGFRYLWVDRYCIDQQDGAGKREQITHMDLIYQNAALTIIAAAGEDESFGLPGVSTKRSSRQDRLLHERFNLTSSLPSPRRSILRSRWATRGWTYQEAVLSSRRLVFTPEQLYFECGSMSCCESLNVSHEELLRKRRPHLDAFVSRSLLGSEYLSPSHHRASVPRHPSDHETTRLFLAYTQCAEEYSRRHLGFDEDALDAFSGIIRRLECVGSFPVHHVWGVPAFIPSSSSPKIARPTHTSDGSVNHTALFLAALSWRHELHKPIRRRRCFPSWSWIGWEGSAVWPRPSDLHSFGDPERGVAASVQLCLEDGTTRPLLDVDFGGPAQYSSQPKALLLHSTAIPRTAFVPSDSGQHMRLENGASLRLHPSKQGMDASKAFRGIQSGRYEAVRLGAVDDDAYLMLVKWSGSSWTRIGLLTVNKFYLTYDDGLLTAKSFKIK</sequence>
<proteinExistence type="predicted"/>